<protein>
    <recommendedName>
        <fullName evidence="3">PilZ domain-containing protein</fullName>
    </recommendedName>
</protein>
<proteinExistence type="predicted"/>
<dbReference type="PATRIC" id="fig|54915.3.peg.7096"/>
<evidence type="ECO:0000313" key="1">
    <source>
        <dbReference type="EMBL" id="KNB74173.1"/>
    </source>
</evidence>
<name>A0A0K9YZL0_9BACL</name>
<evidence type="ECO:0000313" key="2">
    <source>
        <dbReference type="Proteomes" id="UP000036834"/>
    </source>
</evidence>
<dbReference type="Proteomes" id="UP000036834">
    <property type="component" value="Unassembled WGS sequence"/>
</dbReference>
<sequence length="221" mass="24594">MIDIPSLTPFMADKRLQRGAVLQMMISKQVKTPIQVMIEHVKSGYLVVSHEMKPDAIPDLLGSTVRVRWETDAAVNTIDLEVVSEQTVWPIRLLAMIPISVGVEIALKGKLDVLPPDSVISVPYKVMGARPIEEKGQALLLKFSPTRLVLATDGYVSKGEFLHLSFTVPSSNQEIVGMAKVVEKNFQDTQTVIELIFTDINEKHHQIIKDYYKKLVTAASS</sequence>
<dbReference type="STRING" id="54915.ADS79_08270"/>
<dbReference type="AlphaFoldDB" id="A0A0K9YZL0"/>
<evidence type="ECO:0008006" key="3">
    <source>
        <dbReference type="Google" id="ProtNLM"/>
    </source>
</evidence>
<gene>
    <name evidence="1" type="ORF">ADS79_08270</name>
</gene>
<dbReference type="EMBL" id="LGIQ01000005">
    <property type="protein sequence ID" value="KNB74173.1"/>
    <property type="molecule type" value="Genomic_DNA"/>
</dbReference>
<organism evidence="1 2">
    <name type="scientific">Brevibacillus reuszeri</name>
    <dbReference type="NCBI Taxonomy" id="54915"/>
    <lineage>
        <taxon>Bacteria</taxon>
        <taxon>Bacillati</taxon>
        <taxon>Bacillota</taxon>
        <taxon>Bacilli</taxon>
        <taxon>Bacillales</taxon>
        <taxon>Paenibacillaceae</taxon>
        <taxon>Brevibacillus</taxon>
    </lineage>
</organism>
<reference evidence="2" key="1">
    <citation type="submission" date="2015-07" db="EMBL/GenBank/DDBJ databases">
        <title>Genome sequencing project for genomic taxonomy and phylogenomics of Bacillus-like bacteria.</title>
        <authorList>
            <person name="Liu B."/>
            <person name="Wang J."/>
            <person name="Zhu Y."/>
            <person name="Liu G."/>
            <person name="Chen Q."/>
            <person name="Chen Z."/>
            <person name="Lan J."/>
            <person name="Che J."/>
            <person name="Ge C."/>
            <person name="Shi H."/>
            <person name="Pan Z."/>
            <person name="Liu X."/>
        </authorList>
    </citation>
    <scope>NUCLEOTIDE SEQUENCE [LARGE SCALE GENOMIC DNA]</scope>
    <source>
        <strain evidence="2">DSM 9887</strain>
    </source>
</reference>
<accession>A0A0K9YZL0</accession>
<dbReference type="OrthoDB" id="2473662at2"/>
<comment type="caution">
    <text evidence="1">The sequence shown here is derived from an EMBL/GenBank/DDBJ whole genome shotgun (WGS) entry which is preliminary data.</text>
</comment>